<sequence>MGIFDMFRSNQPAVDKDTDPYTSLTMDQGGNDAPTIDDVYKALELLEEGQTGFVSLAQLNQELDIGVVQAIGEMGMFTVEALPSEDSPDKGKVYYKEHLDEYSLQHYFHTYFETGKVKGLENFEVRKL</sequence>
<dbReference type="Proteomes" id="UP000219412">
    <property type="component" value="Unassembled WGS sequence"/>
</dbReference>
<dbReference type="EMBL" id="OBQF01000009">
    <property type="protein sequence ID" value="SOC45222.1"/>
    <property type="molecule type" value="Genomic_DNA"/>
</dbReference>
<protein>
    <submittedName>
        <fullName evidence="1">Uncharacterized protein</fullName>
    </submittedName>
</protein>
<gene>
    <name evidence="1" type="ORF">SAMN05878391_2660</name>
</gene>
<organism evidence="1 2">
    <name type="scientific">Salinicoccus kekensis</name>
    <dbReference type="NCBI Taxonomy" id="714307"/>
    <lineage>
        <taxon>Bacteria</taxon>
        <taxon>Bacillati</taxon>
        <taxon>Bacillota</taxon>
        <taxon>Bacilli</taxon>
        <taxon>Bacillales</taxon>
        <taxon>Staphylococcaceae</taxon>
        <taxon>Salinicoccus</taxon>
    </lineage>
</organism>
<evidence type="ECO:0000313" key="2">
    <source>
        <dbReference type="Proteomes" id="UP000219412"/>
    </source>
</evidence>
<dbReference type="AlphaFoldDB" id="A0A285UTS1"/>
<accession>A0A285UTS1</accession>
<reference evidence="2" key="1">
    <citation type="submission" date="2017-08" db="EMBL/GenBank/DDBJ databases">
        <authorList>
            <person name="Varghese N."/>
            <person name="Submissions S."/>
        </authorList>
    </citation>
    <scope>NUCLEOTIDE SEQUENCE [LARGE SCALE GENOMIC DNA]</scope>
    <source>
        <strain evidence="2">DSM 23173</strain>
    </source>
</reference>
<proteinExistence type="predicted"/>
<name>A0A285UTS1_9STAP</name>
<evidence type="ECO:0000313" key="1">
    <source>
        <dbReference type="EMBL" id="SOC45222.1"/>
    </source>
</evidence>
<keyword evidence="2" id="KW-1185">Reference proteome</keyword>